<organism evidence="1">
    <name type="scientific">uncultured Mycobacteriales bacterium</name>
    <dbReference type="NCBI Taxonomy" id="581187"/>
    <lineage>
        <taxon>Bacteria</taxon>
        <taxon>Bacillati</taxon>
        <taxon>Actinomycetota</taxon>
        <taxon>Actinomycetes</taxon>
        <taxon>Mycobacteriales</taxon>
        <taxon>environmental samples</taxon>
    </lineage>
</organism>
<gene>
    <name evidence="1" type="ORF">AVDCRST_MAG41-2258</name>
</gene>
<dbReference type="EMBL" id="CADCTP010000207">
    <property type="protein sequence ID" value="CAA9257797.1"/>
    <property type="molecule type" value="Genomic_DNA"/>
</dbReference>
<protein>
    <submittedName>
        <fullName evidence="1">Uncharacterized protein</fullName>
    </submittedName>
</protein>
<accession>A0A6J4INV4</accession>
<sequence length="37" mass="4417">MRRRSYPPSSPVTQRIMLIIRGELGRQRERPPAQARR</sequence>
<proteinExistence type="predicted"/>
<reference evidence="1" key="1">
    <citation type="submission" date="2020-02" db="EMBL/GenBank/DDBJ databases">
        <authorList>
            <person name="Meier V. D."/>
        </authorList>
    </citation>
    <scope>NUCLEOTIDE SEQUENCE</scope>
    <source>
        <strain evidence="1">AVDCRST_MAG41</strain>
    </source>
</reference>
<dbReference type="AlphaFoldDB" id="A0A6J4INV4"/>
<name>A0A6J4INV4_9ACTN</name>
<evidence type="ECO:0000313" key="1">
    <source>
        <dbReference type="EMBL" id="CAA9257797.1"/>
    </source>
</evidence>